<organism evidence="18 19">
    <name type="scientific">Acipenser ruthenus</name>
    <name type="common">Sterlet sturgeon</name>
    <dbReference type="NCBI Taxonomy" id="7906"/>
    <lineage>
        <taxon>Eukaryota</taxon>
        <taxon>Metazoa</taxon>
        <taxon>Chordata</taxon>
        <taxon>Craniata</taxon>
        <taxon>Vertebrata</taxon>
        <taxon>Euteleostomi</taxon>
        <taxon>Actinopterygii</taxon>
        <taxon>Chondrostei</taxon>
        <taxon>Acipenseriformes</taxon>
        <taxon>Acipenseridae</taxon>
        <taxon>Acipenser</taxon>
    </lineage>
</organism>
<dbReference type="InterPro" id="IPR018097">
    <property type="entry name" value="EGF_Ca-bd_CS"/>
</dbReference>
<dbReference type="PROSITE" id="PS00010">
    <property type="entry name" value="ASX_HYDROXYL"/>
    <property type="match status" value="1"/>
</dbReference>
<keyword evidence="4" id="KW-0690">Ribosome biogenesis</keyword>
<dbReference type="InterPro" id="IPR049883">
    <property type="entry name" value="NOTCH1_EGF-like"/>
</dbReference>
<evidence type="ECO:0000256" key="3">
    <source>
        <dbReference type="ARBA" id="ARBA00020053"/>
    </source>
</evidence>
<dbReference type="Proteomes" id="UP000289886">
    <property type="component" value="Unassembled WGS sequence"/>
</dbReference>
<dbReference type="PROSITE" id="PS50026">
    <property type="entry name" value="EGF_3"/>
    <property type="match status" value="1"/>
</dbReference>
<evidence type="ECO:0000256" key="4">
    <source>
        <dbReference type="ARBA" id="ARBA00022517"/>
    </source>
</evidence>
<dbReference type="InterPro" id="IPR048548">
    <property type="entry name" value="KRR1-like_KH2"/>
</dbReference>
<feature type="region of interest" description="Disordered" evidence="15">
    <location>
        <begin position="835"/>
        <end position="863"/>
    </location>
</feature>
<comment type="caution">
    <text evidence="18">The sequence shown here is derived from an EMBL/GenBank/DDBJ whole genome shotgun (WGS) entry which is preliminary data.</text>
</comment>
<evidence type="ECO:0000256" key="12">
    <source>
        <dbReference type="ARBA" id="ARBA00023274"/>
    </source>
</evidence>
<sequence length="863" mass="97501">MSPVLCYLFVLVSRPAVQFMLGDSDLLMAGGKGKFMSLQLAPSYKPKITFKTSSRLEMWKLSTTCPPTAQNVRRYSRPVTAPQGRTEEALEKVGHINMCENGTQYLLQEDDFFILVDPMKPSNFSILRSNSISITVSWTYPQLTHFSWFRLTVFLFNHTLGAYVQRDSPYEHAEFDSEFVVEGIPPCSKVRLALQTVCETQVHMTSSLPVLVDGSTGPGTVYDVQFMSEEFRIVWNSHSGPDVAFGYQLLKRGDVLQRGSLEAMFKGYEGAAGVVVELLDFSQLENATRIHFEVFVVDGNGSKVLLSEETQRKHIESLNLTNITVKDNRTLQWDDTDECASSHLNKCLKHSRCINTLDSYTCVCSPGYFDFSEVASTEGALCDVFKHTVYTTHQSRQAVTRTDLTLAWECVYPREYLLQTQPGLDPSSVPVSVVLIQYNSTGILQLRMTLHRDDRFSDDQLLQEVLYWPSSDLFFEVTLGAPQGTFADGFVLEKCLAMPSVRRRHLNPNLKPGEAVLSLGPIAVWDHPDNMKEDPGLSFWGKVQNAMLVVGGTAGFLLLALFGVIVLKEIKATLDLIEGSMTVGTSRKTFDPYAIIRARDLIKLLARSVPFEQAVRILQDDMACDIIKIGSLVRNRERFVKRRQRLIGPKGSTLKALELLTSCYVMVQGNTVSALGPYNGLKEVRKVVLDTMKNVHPIYNIKTLMIKRELSKDPELRMQSWERFLPNFKHKNLSKRKEPKKKTVKREYTPFPPPQPESQMDKELATGEFFLRESQKRRKKLEEIKVKQAEALTKKQEERNKAFIPPKEKPAVKTKRAPTETKIDIEAIKDKVKKAKNKKLGAPPVNRAAETASASVKKKTKRS</sequence>
<dbReference type="EMBL" id="SCEB01000206">
    <property type="protein sequence ID" value="RXN00298.1"/>
    <property type="molecule type" value="Genomic_DNA"/>
</dbReference>
<evidence type="ECO:0000259" key="17">
    <source>
        <dbReference type="PROSITE" id="PS50026"/>
    </source>
</evidence>
<feature type="region of interest" description="Disordered" evidence="15">
    <location>
        <begin position="734"/>
        <end position="760"/>
    </location>
</feature>
<keyword evidence="12" id="KW-0687">Ribonucleoprotein</keyword>
<evidence type="ECO:0000313" key="18">
    <source>
        <dbReference type="EMBL" id="RXN00298.1"/>
    </source>
</evidence>
<evidence type="ECO:0000256" key="11">
    <source>
        <dbReference type="ARBA" id="ARBA00023242"/>
    </source>
</evidence>
<dbReference type="Gene3D" id="3.30.1370.10">
    <property type="entry name" value="K Homology domain, type 1"/>
    <property type="match status" value="2"/>
</dbReference>
<dbReference type="InterPro" id="IPR024166">
    <property type="entry name" value="rRNA_assembly_KRR1"/>
</dbReference>
<comment type="subcellular location">
    <subcellularLocation>
        <location evidence="1">Nucleus</location>
        <location evidence="1">Nucleolus</location>
    </subcellularLocation>
</comment>
<feature type="transmembrane region" description="Helical" evidence="16">
    <location>
        <begin position="546"/>
        <end position="567"/>
    </location>
</feature>
<reference evidence="18 19" key="1">
    <citation type="submission" date="2019-01" db="EMBL/GenBank/DDBJ databases">
        <title>Draft Genome and Complete Hox-Cluster Characterization of the Sterlet Sturgeon (Acipenser ruthenus).</title>
        <authorList>
            <person name="Wei Q."/>
        </authorList>
    </citation>
    <scope>NUCLEOTIDE SEQUENCE [LARGE SCALE GENOMIC DNA]</scope>
    <source>
        <strain evidence="18">WHYD16114868_AA</strain>
        <tissue evidence="18">Blood</tissue>
    </source>
</reference>
<keyword evidence="5 14" id="KW-0245">EGF-like domain</keyword>
<dbReference type="PANTHER" id="PTHR12581">
    <property type="entry name" value="HIV-1 REV BINDING PROTEIN 2, 3"/>
    <property type="match status" value="1"/>
</dbReference>
<dbReference type="SMART" id="SM00181">
    <property type="entry name" value="EGF"/>
    <property type="match status" value="1"/>
</dbReference>
<comment type="similarity">
    <text evidence="2">Belongs to the KRR1 family.</text>
</comment>
<dbReference type="GO" id="GO:0006364">
    <property type="term" value="P:rRNA processing"/>
    <property type="evidence" value="ECO:0007669"/>
    <property type="project" value="UniProtKB-KW"/>
</dbReference>
<dbReference type="SMART" id="SM00179">
    <property type="entry name" value="EGF_CA"/>
    <property type="match status" value="1"/>
</dbReference>
<evidence type="ECO:0000256" key="13">
    <source>
        <dbReference type="ARBA" id="ARBA00032993"/>
    </source>
</evidence>
<dbReference type="InterPro" id="IPR001881">
    <property type="entry name" value="EGF-like_Ca-bd_dom"/>
</dbReference>
<protein>
    <recommendedName>
        <fullName evidence="3">KRR1 small subunit processome component homolog</fullName>
    </recommendedName>
    <alternativeName>
        <fullName evidence="13">KRR-R motif-containing protein 1</fullName>
    </alternativeName>
</protein>
<accession>A0A662YUK5</accession>
<dbReference type="Pfam" id="PF21800">
    <property type="entry name" value="KH_KRR1_2nd"/>
    <property type="match status" value="1"/>
</dbReference>
<dbReference type="PROSITE" id="PS01187">
    <property type="entry name" value="EGF_CA"/>
    <property type="match status" value="1"/>
</dbReference>
<dbReference type="SMART" id="SM00322">
    <property type="entry name" value="KH"/>
    <property type="match status" value="1"/>
</dbReference>
<keyword evidence="8" id="KW-0677">Repeat</keyword>
<dbReference type="GO" id="GO:0005509">
    <property type="term" value="F:calcium ion binding"/>
    <property type="evidence" value="ECO:0007669"/>
    <property type="project" value="InterPro"/>
</dbReference>
<evidence type="ECO:0000256" key="1">
    <source>
        <dbReference type="ARBA" id="ARBA00004604"/>
    </source>
</evidence>
<dbReference type="GO" id="GO:0003723">
    <property type="term" value="F:RNA binding"/>
    <property type="evidence" value="ECO:0007669"/>
    <property type="project" value="UniProtKB-KW"/>
</dbReference>
<evidence type="ECO:0000256" key="16">
    <source>
        <dbReference type="SAM" id="Phobius"/>
    </source>
</evidence>
<dbReference type="InterPro" id="IPR048549">
    <property type="entry name" value="KRR1-like_KH2_euk"/>
</dbReference>
<keyword evidence="9" id="KW-0694">RNA-binding</keyword>
<dbReference type="CDD" id="cd22394">
    <property type="entry name" value="KH-I_KRR1_rpt2"/>
    <property type="match status" value="1"/>
</dbReference>
<dbReference type="Pfam" id="PF07645">
    <property type="entry name" value="EGF_CA"/>
    <property type="match status" value="1"/>
</dbReference>
<keyword evidence="11" id="KW-0539">Nucleus</keyword>
<feature type="domain" description="EGF-like" evidence="17">
    <location>
        <begin position="335"/>
        <end position="373"/>
    </location>
</feature>
<dbReference type="FunFam" id="3.30.1370.10:FF:000011">
    <property type="entry name" value="KRR1 small subunit processome component"/>
    <property type="match status" value="1"/>
</dbReference>
<dbReference type="InterPro" id="IPR000152">
    <property type="entry name" value="EGF-type_Asp/Asn_hydroxyl_site"/>
</dbReference>
<dbReference type="PANTHER" id="PTHR12581:SF0">
    <property type="entry name" value="KRR1 SMALL SUBUNIT PROCESSOME COMPONENT HOMOLOG"/>
    <property type="match status" value="1"/>
</dbReference>
<name>A0A662YUK5_ACIRT</name>
<dbReference type="InterPro" id="IPR036612">
    <property type="entry name" value="KH_dom_type_1_sf"/>
</dbReference>
<comment type="caution">
    <text evidence="14">Lacks conserved residue(s) required for the propagation of feature annotation.</text>
</comment>
<evidence type="ECO:0000256" key="6">
    <source>
        <dbReference type="ARBA" id="ARBA00022552"/>
    </source>
</evidence>
<keyword evidence="19" id="KW-1185">Reference proteome</keyword>
<feature type="region of interest" description="Disordered" evidence="15">
    <location>
        <begin position="797"/>
        <end position="818"/>
    </location>
</feature>
<gene>
    <name evidence="18" type="ORF">EOD39_9824</name>
</gene>
<evidence type="ECO:0000256" key="7">
    <source>
        <dbReference type="ARBA" id="ARBA00022729"/>
    </source>
</evidence>
<feature type="compositionally biased region" description="Basic residues" evidence="15">
    <location>
        <begin position="734"/>
        <end position="744"/>
    </location>
</feature>
<dbReference type="AlphaFoldDB" id="A0A662YUK5"/>
<evidence type="ECO:0000256" key="10">
    <source>
        <dbReference type="ARBA" id="ARBA00023157"/>
    </source>
</evidence>
<keyword evidence="7" id="KW-0732">Signal</keyword>
<keyword evidence="16" id="KW-0472">Membrane</keyword>
<keyword evidence="16" id="KW-0812">Transmembrane</keyword>
<dbReference type="SUPFAM" id="SSF57196">
    <property type="entry name" value="EGF/Laminin"/>
    <property type="match status" value="1"/>
</dbReference>
<dbReference type="Gene3D" id="2.10.25.10">
    <property type="entry name" value="Laminin"/>
    <property type="match status" value="1"/>
</dbReference>
<dbReference type="SUPFAM" id="SSF54791">
    <property type="entry name" value="Eukaryotic type KH-domain (KH-domain type I)"/>
    <property type="match status" value="1"/>
</dbReference>
<keyword evidence="6" id="KW-0698">rRNA processing</keyword>
<evidence type="ECO:0000256" key="8">
    <source>
        <dbReference type="ARBA" id="ARBA00022737"/>
    </source>
</evidence>
<evidence type="ECO:0000256" key="14">
    <source>
        <dbReference type="PROSITE-ProRule" id="PRU00076"/>
    </source>
</evidence>
<evidence type="ECO:0000256" key="9">
    <source>
        <dbReference type="ARBA" id="ARBA00022884"/>
    </source>
</evidence>
<evidence type="ECO:0000256" key="15">
    <source>
        <dbReference type="SAM" id="MobiDB-lite"/>
    </source>
</evidence>
<dbReference type="InterPro" id="IPR000742">
    <property type="entry name" value="EGF"/>
</dbReference>
<proteinExistence type="inferred from homology"/>
<evidence type="ECO:0000256" key="5">
    <source>
        <dbReference type="ARBA" id="ARBA00022536"/>
    </source>
</evidence>
<keyword evidence="10" id="KW-1015">Disulfide bond</keyword>
<dbReference type="InterPro" id="IPR041174">
    <property type="entry name" value="KRR1-like_KH1"/>
</dbReference>
<evidence type="ECO:0000256" key="2">
    <source>
        <dbReference type="ARBA" id="ARBA00009344"/>
    </source>
</evidence>
<dbReference type="Pfam" id="PF17903">
    <property type="entry name" value="KH_KRR1_1st"/>
    <property type="match status" value="1"/>
</dbReference>
<dbReference type="FunFam" id="2.10.25.10:FF:000038">
    <property type="entry name" value="Fibrillin 2"/>
    <property type="match status" value="1"/>
</dbReference>
<keyword evidence="16" id="KW-1133">Transmembrane helix</keyword>
<dbReference type="CDD" id="cd00054">
    <property type="entry name" value="EGF_CA"/>
    <property type="match status" value="1"/>
</dbReference>
<dbReference type="GO" id="GO:0032040">
    <property type="term" value="C:small-subunit processome"/>
    <property type="evidence" value="ECO:0007669"/>
    <property type="project" value="TreeGrafter"/>
</dbReference>
<evidence type="ECO:0000313" key="19">
    <source>
        <dbReference type="Proteomes" id="UP000289886"/>
    </source>
</evidence>
<dbReference type="InterPro" id="IPR004087">
    <property type="entry name" value="KH_dom"/>
</dbReference>